<sequence length="100" mass="10863">MSPQGCRYYVNTSSNETTWERPSSAPGTPNTCLCLRPPLPIVNGFHSSGSPLHHVEHSHNSVIRKSSSEPQSPGSTSATKKQNKETTVTVSVEDNRNSDL</sequence>
<dbReference type="EMBL" id="JAURVH010001534">
    <property type="protein sequence ID" value="KAK5895543.1"/>
    <property type="molecule type" value="Genomic_DNA"/>
</dbReference>
<keyword evidence="4" id="KW-1185">Reference proteome</keyword>
<dbReference type="SUPFAM" id="SSF51045">
    <property type="entry name" value="WW domain"/>
    <property type="match status" value="1"/>
</dbReference>
<dbReference type="Pfam" id="PF16623">
    <property type="entry name" value="WW_FCH_linker"/>
    <property type="match status" value="1"/>
</dbReference>
<feature type="domain" description="WW" evidence="2">
    <location>
        <begin position="1"/>
        <end position="24"/>
    </location>
</feature>
<dbReference type="Pfam" id="PF00397">
    <property type="entry name" value="WW"/>
    <property type="match status" value="1"/>
</dbReference>
<evidence type="ECO:0000259" key="2">
    <source>
        <dbReference type="PROSITE" id="PS50020"/>
    </source>
</evidence>
<gene>
    <name evidence="3" type="ORF">CgunFtcFv8_009229</name>
</gene>
<name>A0AAN8C5L0_CHAGU</name>
<dbReference type="AlphaFoldDB" id="A0AAN8C5L0"/>
<feature type="region of interest" description="Disordered" evidence="1">
    <location>
        <begin position="45"/>
        <end position="100"/>
    </location>
</feature>
<accession>A0AAN8C5L0</accession>
<dbReference type="Proteomes" id="UP001331515">
    <property type="component" value="Unassembled WGS sequence"/>
</dbReference>
<evidence type="ECO:0000313" key="3">
    <source>
        <dbReference type="EMBL" id="KAK5895543.1"/>
    </source>
</evidence>
<evidence type="ECO:0000313" key="4">
    <source>
        <dbReference type="Proteomes" id="UP001331515"/>
    </source>
</evidence>
<dbReference type="PROSITE" id="PS50020">
    <property type="entry name" value="WW_DOMAIN_2"/>
    <property type="match status" value="1"/>
</dbReference>
<protein>
    <recommendedName>
        <fullName evidence="2">WW domain-containing protein</fullName>
    </recommendedName>
</protein>
<reference evidence="3 4" key="1">
    <citation type="journal article" date="2023" name="Mol. Biol. Evol.">
        <title>Genomics of Secondarily Temperate Adaptation in the Only Non-Antarctic Icefish.</title>
        <authorList>
            <person name="Rivera-Colon A.G."/>
            <person name="Rayamajhi N."/>
            <person name="Minhas B.F."/>
            <person name="Madrigal G."/>
            <person name="Bilyk K.T."/>
            <person name="Yoon V."/>
            <person name="Hune M."/>
            <person name="Gregory S."/>
            <person name="Cheng C.H.C."/>
            <person name="Catchen J.M."/>
        </authorList>
    </citation>
    <scope>NUCLEOTIDE SEQUENCE [LARGE SCALE GENOMIC DNA]</scope>
    <source>
        <tissue evidence="3">White muscle</tissue>
    </source>
</reference>
<dbReference type="InterPro" id="IPR001202">
    <property type="entry name" value="WW_dom"/>
</dbReference>
<dbReference type="Gene3D" id="2.20.70.10">
    <property type="match status" value="1"/>
</dbReference>
<dbReference type="CDD" id="cd00201">
    <property type="entry name" value="WW"/>
    <property type="match status" value="1"/>
</dbReference>
<dbReference type="InterPro" id="IPR036020">
    <property type="entry name" value="WW_dom_sf"/>
</dbReference>
<feature type="compositionally biased region" description="Low complexity" evidence="1">
    <location>
        <begin position="68"/>
        <end position="77"/>
    </location>
</feature>
<comment type="caution">
    <text evidence="3">The sequence shown here is derived from an EMBL/GenBank/DDBJ whole genome shotgun (WGS) entry which is preliminary data.</text>
</comment>
<organism evidence="3 4">
    <name type="scientific">Champsocephalus gunnari</name>
    <name type="common">Mackerel icefish</name>
    <dbReference type="NCBI Taxonomy" id="52237"/>
    <lineage>
        <taxon>Eukaryota</taxon>
        <taxon>Metazoa</taxon>
        <taxon>Chordata</taxon>
        <taxon>Craniata</taxon>
        <taxon>Vertebrata</taxon>
        <taxon>Euteleostomi</taxon>
        <taxon>Actinopterygii</taxon>
        <taxon>Neopterygii</taxon>
        <taxon>Teleostei</taxon>
        <taxon>Neoteleostei</taxon>
        <taxon>Acanthomorphata</taxon>
        <taxon>Eupercaria</taxon>
        <taxon>Perciformes</taxon>
        <taxon>Notothenioidei</taxon>
        <taxon>Channichthyidae</taxon>
        <taxon>Champsocephalus</taxon>
    </lineage>
</organism>
<proteinExistence type="predicted"/>
<evidence type="ECO:0000256" key="1">
    <source>
        <dbReference type="SAM" id="MobiDB-lite"/>
    </source>
</evidence>